<dbReference type="KEGG" id="api:103309008"/>
<organism evidence="10 11">
    <name type="scientific">Acyrthosiphon pisum</name>
    <name type="common">Pea aphid</name>
    <dbReference type="NCBI Taxonomy" id="7029"/>
    <lineage>
        <taxon>Eukaryota</taxon>
        <taxon>Metazoa</taxon>
        <taxon>Ecdysozoa</taxon>
        <taxon>Arthropoda</taxon>
        <taxon>Hexapoda</taxon>
        <taxon>Insecta</taxon>
        <taxon>Pterygota</taxon>
        <taxon>Neoptera</taxon>
        <taxon>Paraneoptera</taxon>
        <taxon>Hemiptera</taxon>
        <taxon>Sternorrhyncha</taxon>
        <taxon>Aphidomorpha</taxon>
        <taxon>Aphidoidea</taxon>
        <taxon>Aphididae</taxon>
        <taxon>Macrosiphini</taxon>
        <taxon>Acyrthosiphon</taxon>
    </lineage>
</organism>
<comment type="subcellular location">
    <subcellularLocation>
        <location evidence="2">Nucleus</location>
    </subcellularLocation>
</comment>
<keyword evidence="7" id="KW-0539">Nucleus</keyword>
<comment type="cofactor">
    <cofactor evidence="1">
        <name>a divalent metal cation</name>
        <dbReference type="ChEBI" id="CHEBI:60240"/>
    </cofactor>
</comment>
<protein>
    <recommendedName>
        <fullName evidence="9">DDE Tnp4 domain-containing protein</fullName>
    </recommendedName>
</protein>
<dbReference type="PANTHER" id="PTHR22930">
    <property type="match status" value="1"/>
</dbReference>
<reference evidence="11" key="1">
    <citation type="submission" date="2010-06" db="EMBL/GenBank/DDBJ databases">
        <authorList>
            <person name="Jiang H."/>
            <person name="Abraham K."/>
            <person name="Ali S."/>
            <person name="Alsbrooks S.L."/>
            <person name="Anim B.N."/>
            <person name="Anosike U.S."/>
            <person name="Attaway T."/>
            <person name="Bandaranaike D.P."/>
            <person name="Battles P.K."/>
            <person name="Bell S.N."/>
            <person name="Bell A.V."/>
            <person name="Beltran B."/>
            <person name="Bickham C."/>
            <person name="Bustamante Y."/>
            <person name="Caleb T."/>
            <person name="Canada A."/>
            <person name="Cardenas V."/>
            <person name="Carter K."/>
            <person name="Chacko J."/>
            <person name="Chandrabose M.N."/>
            <person name="Chavez D."/>
            <person name="Chavez A."/>
            <person name="Chen L."/>
            <person name="Chu H.-S."/>
            <person name="Claassen K.J."/>
            <person name="Cockrell R."/>
            <person name="Collins M."/>
            <person name="Cooper J.A."/>
            <person name="Cree A."/>
            <person name="Curry S.M."/>
            <person name="Da Y."/>
            <person name="Dao M.D."/>
            <person name="Das B."/>
            <person name="Davila M.-L."/>
            <person name="Davy-Carroll L."/>
            <person name="Denson S."/>
            <person name="Dinh H."/>
            <person name="Ebong V.E."/>
            <person name="Edwards J.R."/>
            <person name="Egan A."/>
            <person name="El-Daye J."/>
            <person name="Escobedo L."/>
            <person name="Fernandez S."/>
            <person name="Fernando P.R."/>
            <person name="Flagg N."/>
            <person name="Forbes L.D."/>
            <person name="Fowler R.G."/>
            <person name="Fu Q."/>
            <person name="Gabisi R.A."/>
            <person name="Ganer J."/>
            <person name="Garbino Pronczuk A."/>
            <person name="Garcia R.M."/>
            <person name="Garner T."/>
            <person name="Garrett T.E."/>
            <person name="Gonzalez D.A."/>
            <person name="Hamid H."/>
            <person name="Hawkins E.S."/>
            <person name="Hirani K."/>
            <person name="Hogues M.E."/>
            <person name="Hollins B."/>
            <person name="Hsiao C.-H."/>
            <person name="Jabil R."/>
            <person name="James M.L."/>
            <person name="Jhangiani S.N."/>
            <person name="Johnson B."/>
            <person name="Johnson Q."/>
            <person name="Joshi V."/>
            <person name="Kalu J.B."/>
            <person name="Kam C."/>
            <person name="Kashfia A."/>
            <person name="Keebler J."/>
            <person name="Kisamo H."/>
            <person name="Kovar C.L."/>
            <person name="Lago L.A."/>
            <person name="Lai C.-Y."/>
            <person name="Laidlaw J."/>
            <person name="Lara F."/>
            <person name="Le T.-K."/>
            <person name="Lee S.L."/>
            <person name="Legall F.H."/>
            <person name="Lemon S.J."/>
            <person name="Lewis L.R."/>
            <person name="Li B."/>
            <person name="Liu Y."/>
            <person name="Liu Y.-S."/>
            <person name="Lopez J."/>
            <person name="Lozado R.J."/>
            <person name="Lu J."/>
            <person name="Madu R.C."/>
            <person name="Maheshwari M."/>
            <person name="Maheshwari R."/>
            <person name="Malloy K."/>
            <person name="Martinez E."/>
            <person name="Mathew T."/>
            <person name="Mercado I.C."/>
            <person name="Mercado C."/>
            <person name="Meyer B."/>
            <person name="Montgomery K."/>
            <person name="Morgan M.B."/>
            <person name="Munidasa M."/>
            <person name="Nazareth L.V."/>
            <person name="Nelson J."/>
            <person name="Ng B.M."/>
            <person name="Nguyen N.B."/>
            <person name="Nguyen P.Q."/>
            <person name="Nguyen T."/>
            <person name="Obregon M."/>
            <person name="Okwuonu G.O."/>
            <person name="Onwere C.G."/>
            <person name="Orozco G."/>
            <person name="Parra A."/>
            <person name="Patel S."/>
            <person name="Patil S."/>
            <person name="Perez A."/>
            <person name="Perez Y."/>
            <person name="Pham C."/>
            <person name="Primus E.L."/>
            <person name="Pu L.-L."/>
            <person name="Puazo M."/>
            <person name="Qin X."/>
            <person name="Quiroz J.B."/>
            <person name="Reese J."/>
            <person name="Richards S."/>
            <person name="Rives C.M."/>
            <person name="Robberts R."/>
            <person name="Ruiz S.J."/>
            <person name="Ruiz M.J."/>
            <person name="Santibanez J."/>
            <person name="Schneider B.W."/>
            <person name="Sisson I."/>
            <person name="Smith M."/>
            <person name="Sodergren E."/>
            <person name="Song X.-Z."/>
            <person name="Song B.B."/>
            <person name="Summersgill H."/>
            <person name="Thelus R."/>
            <person name="Thornton R.D."/>
            <person name="Trejos Z.Y."/>
            <person name="Usmani K."/>
            <person name="Vattathil S."/>
            <person name="Villasana D."/>
            <person name="Walker D.L."/>
            <person name="Wang S."/>
            <person name="Wang K."/>
            <person name="White C.S."/>
            <person name="Williams A.C."/>
            <person name="Williamson J."/>
            <person name="Wilson K."/>
            <person name="Woghiren I.O."/>
            <person name="Woodworth J.R."/>
            <person name="Worley K.C."/>
            <person name="Wright R.A."/>
            <person name="Wu W."/>
            <person name="Young L."/>
            <person name="Zhang L."/>
            <person name="Zhang J."/>
            <person name="Zhu Y."/>
            <person name="Muzny D.M."/>
            <person name="Weinstock G."/>
            <person name="Gibbs R.A."/>
        </authorList>
    </citation>
    <scope>NUCLEOTIDE SEQUENCE [LARGE SCALE GENOMIC DNA]</scope>
    <source>
        <strain evidence="11">LSR1</strain>
    </source>
</reference>
<reference evidence="10" key="2">
    <citation type="submission" date="2022-06" db="UniProtKB">
        <authorList>
            <consortium name="EnsemblMetazoa"/>
        </authorList>
    </citation>
    <scope>IDENTIFICATION</scope>
</reference>
<dbReference type="Pfam" id="PF13359">
    <property type="entry name" value="DDE_Tnp_4"/>
    <property type="match status" value="1"/>
</dbReference>
<dbReference type="GO" id="GO:0016787">
    <property type="term" value="F:hydrolase activity"/>
    <property type="evidence" value="ECO:0007669"/>
    <property type="project" value="UniProtKB-KW"/>
</dbReference>
<dbReference type="GO" id="GO:0004518">
    <property type="term" value="F:nuclease activity"/>
    <property type="evidence" value="ECO:0007669"/>
    <property type="project" value="UniProtKB-KW"/>
</dbReference>
<evidence type="ECO:0000256" key="7">
    <source>
        <dbReference type="ARBA" id="ARBA00023242"/>
    </source>
</evidence>
<feature type="compositionally biased region" description="Polar residues" evidence="8">
    <location>
        <begin position="149"/>
        <end position="160"/>
    </location>
</feature>
<keyword evidence="11" id="KW-1185">Reference proteome</keyword>
<sequence length="170" mass="19722">MEEFQIVEKNTIYYEKLEKNLLNIPQPNRIRNSDINVPNVFVVDDAFPLTENMMKPFRQAQLTSVNRKIFNYRLSRARRIIENAFGILVARFRIFHTAINLKPEHIDSVVMACCVLHIFLLKMVPSSYAPPECFDREGTNLTGYEAQNDHTNGLNRSNLGNPPRSVKELR</sequence>
<keyword evidence="4" id="KW-0540">Nuclease</keyword>
<dbReference type="InterPro" id="IPR045249">
    <property type="entry name" value="HARBI1-like"/>
</dbReference>
<evidence type="ECO:0000256" key="8">
    <source>
        <dbReference type="SAM" id="MobiDB-lite"/>
    </source>
</evidence>
<evidence type="ECO:0000313" key="11">
    <source>
        <dbReference type="Proteomes" id="UP000007819"/>
    </source>
</evidence>
<dbReference type="PANTHER" id="PTHR22930:SF284">
    <property type="entry name" value="DDE TNP4 DOMAIN-CONTAINING PROTEIN"/>
    <property type="match status" value="1"/>
</dbReference>
<dbReference type="AlphaFoldDB" id="A0A8R2F741"/>
<comment type="similarity">
    <text evidence="3">Belongs to the HARBI1 family.</text>
</comment>
<feature type="domain" description="DDE Tnp4" evidence="9">
    <location>
        <begin position="38"/>
        <end position="117"/>
    </location>
</feature>
<dbReference type="GO" id="GO:0005634">
    <property type="term" value="C:nucleus"/>
    <property type="evidence" value="ECO:0007669"/>
    <property type="project" value="UniProtKB-SubCell"/>
</dbReference>
<evidence type="ECO:0000256" key="5">
    <source>
        <dbReference type="ARBA" id="ARBA00022723"/>
    </source>
</evidence>
<dbReference type="OrthoDB" id="6592719at2759"/>
<dbReference type="RefSeq" id="XP_008181675.1">
    <property type="nucleotide sequence ID" value="XM_008183453.1"/>
</dbReference>
<dbReference type="InterPro" id="IPR027806">
    <property type="entry name" value="HARBI1_dom"/>
</dbReference>
<keyword evidence="6" id="KW-0378">Hydrolase</keyword>
<evidence type="ECO:0000259" key="9">
    <source>
        <dbReference type="Pfam" id="PF13359"/>
    </source>
</evidence>
<dbReference type="EnsemblMetazoa" id="XM_008183453.1">
    <property type="protein sequence ID" value="XP_008181675.1"/>
    <property type="gene ID" value="LOC103309008"/>
</dbReference>
<dbReference type="GO" id="GO:0046872">
    <property type="term" value="F:metal ion binding"/>
    <property type="evidence" value="ECO:0007669"/>
    <property type="project" value="UniProtKB-KW"/>
</dbReference>
<evidence type="ECO:0000256" key="3">
    <source>
        <dbReference type="ARBA" id="ARBA00006958"/>
    </source>
</evidence>
<dbReference type="GeneID" id="103309008"/>
<feature type="region of interest" description="Disordered" evidence="8">
    <location>
        <begin position="144"/>
        <end position="170"/>
    </location>
</feature>
<dbReference type="Proteomes" id="UP000007819">
    <property type="component" value="Chromosome X"/>
</dbReference>
<evidence type="ECO:0000256" key="6">
    <source>
        <dbReference type="ARBA" id="ARBA00022801"/>
    </source>
</evidence>
<name>A0A8R2F741_ACYPI</name>
<evidence type="ECO:0000313" key="10">
    <source>
        <dbReference type="EnsemblMetazoa" id="XP_008181675.1"/>
    </source>
</evidence>
<accession>A0A8R2F741</accession>
<proteinExistence type="inferred from homology"/>
<evidence type="ECO:0000256" key="2">
    <source>
        <dbReference type="ARBA" id="ARBA00004123"/>
    </source>
</evidence>
<keyword evidence="5" id="KW-0479">Metal-binding</keyword>
<evidence type="ECO:0000256" key="4">
    <source>
        <dbReference type="ARBA" id="ARBA00022722"/>
    </source>
</evidence>
<evidence type="ECO:0000256" key="1">
    <source>
        <dbReference type="ARBA" id="ARBA00001968"/>
    </source>
</evidence>